<dbReference type="EMBL" id="CP024785">
    <property type="protein sequence ID" value="AUB41181.1"/>
    <property type="molecule type" value="Genomic_DNA"/>
</dbReference>
<keyword evidence="3" id="KW-1185">Reference proteome</keyword>
<feature type="compositionally biased region" description="Gly residues" evidence="1">
    <location>
        <begin position="13"/>
        <end position="25"/>
    </location>
</feature>
<name>A0A2K8T0H5_9NOSO</name>
<sequence length="48" mass="4973">MTHLLIKRVEGQGEVGETGGAGGAGEAEEEEFITNGQCPIPKVKSCTI</sequence>
<dbReference type="AlphaFoldDB" id="A0A2K8T0H5"/>
<organism evidence="2 3">
    <name type="scientific">Nostoc flagelliforme CCNUN1</name>
    <dbReference type="NCBI Taxonomy" id="2038116"/>
    <lineage>
        <taxon>Bacteria</taxon>
        <taxon>Bacillati</taxon>
        <taxon>Cyanobacteriota</taxon>
        <taxon>Cyanophyceae</taxon>
        <taxon>Nostocales</taxon>
        <taxon>Nostocaceae</taxon>
        <taxon>Nostoc</taxon>
    </lineage>
</organism>
<dbReference type="Proteomes" id="UP000232003">
    <property type="component" value="Chromosome"/>
</dbReference>
<evidence type="ECO:0000256" key="1">
    <source>
        <dbReference type="SAM" id="MobiDB-lite"/>
    </source>
</evidence>
<evidence type="ECO:0000313" key="3">
    <source>
        <dbReference type="Proteomes" id="UP000232003"/>
    </source>
</evidence>
<dbReference type="KEGG" id="nfl:COO91_07226"/>
<feature type="region of interest" description="Disordered" evidence="1">
    <location>
        <begin position="1"/>
        <end position="33"/>
    </location>
</feature>
<proteinExistence type="predicted"/>
<accession>A0A2K8T0H5</accession>
<protein>
    <submittedName>
        <fullName evidence="2">Uncharacterized protein</fullName>
    </submittedName>
</protein>
<evidence type="ECO:0000313" key="2">
    <source>
        <dbReference type="EMBL" id="AUB41181.1"/>
    </source>
</evidence>
<reference evidence="2 3" key="1">
    <citation type="submission" date="2017-11" db="EMBL/GenBank/DDBJ databases">
        <title>Complete genome of a free-living desiccation-tolerant cyanobacterium and its photosynthetic adaptation to extreme terrestrial habitat.</title>
        <authorList>
            <person name="Shang J."/>
        </authorList>
    </citation>
    <scope>NUCLEOTIDE SEQUENCE [LARGE SCALE GENOMIC DNA]</scope>
    <source>
        <strain evidence="2 3">CCNUN1</strain>
    </source>
</reference>
<gene>
    <name evidence="2" type="ORF">COO91_07226</name>
</gene>